<dbReference type="InterPro" id="IPR002213">
    <property type="entry name" value="UDP_glucos_trans"/>
</dbReference>
<dbReference type="FunFam" id="3.40.50.2000:FF:000047">
    <property type="entry name" value="Glycosyltransferase"/>
    <property type="match status" value="1"/>
</dbReference>
<dbReference type="Proteomes" id="UP000596661">
    <property type="component" value="Chromosome 3"/>
</dbReference>
<dbReference type="Gene3D" id="3.40.50.2000">
    <property type="entry name" value="Glycogen Phosphorylase B"/>
    <property type="match status" value="2"/>
</dbReference>
<evidence type="ECO:0000313" key="7">
    <source>
        <dbReference type="EnsemblPlants" id="cds.evm.model.03.850"/>
    </source>
</evidence>
<evidence type="ECO:0000256" key="5">
    <source>
        <dbReference type="RuleBase" id="RU362057"/>
    </source>
</evidence>
<gene>
    <name evidence="6" type="ORF">F8388_014805</name>
</gene>
<evidence type="ECO:0000313" key="6">
    <source>
        <dbReference type="EMBL" id="KAF4388122.1"/>
    </source>
</evidence>
<reference evidence="7" key="3">
    <citation type="submission" date="2021-03" db="UniProtKB">
        <authorList>
            <consortium name="EnsemblPlants"/>
        </authorList>
    </citation>
    <scope>IDENTIFICATION</scope>
</reference>
<dbReference type="Gramene" id="evm.model.03.850">
    <property type="protein sequence ID" value="cds.evm.model.03.850"/>
    <property type="gene ID" value="evm.TU.03.850"/>
</dbReference>
<accession>A0A7J6GYT7</accession>
<dbReference type="PROSITE" id="PS00375">
    <property type="entry name" value="UDPGT"/>
    <property type="match status" value="1"/>
</dbReference>
<keyword evidence="3 4" id="KW-0808">Transferase</keyword>
<sequence>MASEPYKLHLIVIPFMAPGHFIPMADMARKLAEHGAMITLITLPVIAARIRPIIEQATENSNLKIQLVQVSLPLHEFGLPEGCDTVDLVPSRNLLLSFFIALDELQQPIEQVVSELKPRPSCIIADKHLPWTAEIATKFGIPRVLFDGMSCFSLLCNHMIRKSQVHLSVPMSVPFVVPGMPDHLEFTRNQLAADLYPNLEFGQKFHDRIRESEEGADGFLVNSFEELEWKYVEGYRKEKVGKAWCIGPVSLFNKTKLEVAQRGNNPAGAVDEKQCTEWLDSWPKSCVVYACLGSVSRLLIPQMIELGVALEASNKPFIWVIRGYDQEEEIEKWISESGFKERTKSRALLIFGWAPQVLILSHSSVGGFLTHCGWNSTLEGITYGKPMITWPMFAEQFYNQKLIVQVLKVGESVGPKFVVPYGREEEFGVFVLSKDILEAIEKVMAQDKEGEERRERVKRLSDMAQKAIEEGGSSYLDMKLFIEDIRNLHIS</sequence>
<dbReference type="InterPro" id="IPR035595">
    <property type="entry name" value="UDP_glycos_trans_CS"/>
</dbReference>
<keyword evidence="9" id="KW-1185">Reference proteome</keyword>
<dbReference type="CDD" id="cd03784">
    <property type="entry name" value="GT1_Gtf-like"/>
    <property type="match status" value="1"/>
</dbReference>
<evidence type="ECO:0000256" key="1">
    <source>
        <dbReference type="ARBA" id="ARBA00009995"/>
    </source>
</evidence>
<dbReference type="OMA" id="CCHNILA"/>
<comment type="similarity">
    <text evidence="1 4">Belongs to the UDP-glycosyltransferase family.</text>
</comment>
<dbReference type="EMBL" id="UZAU01000269">
    <property type="status" value="NOT_ANNOTATED_CDS"/>
    <property type="molecule type" value="Genomic_DNA"/>
</dbReference>
<organism evidence="6 8">
    <name type="scientific">Cannabis sativa</name>
    <name type="common">Hemp</name>
    <name type="synonym">Marijuana</name>
    <dbReference type="NCBI Taxonomy" id="3483"/>
    <lineage>
        <taxon>Eukaryota</taxon>
        <taxon>Viridiplantae</taxon>
        <taxon>Streptophyta</taxon>
        <taxon>Embryophyta</taxon>
        <taxon>Tracheophyta</taxon>
        <taxon>Spermatophyta</taxon>
        <taxon>Magnoliopsida</taxon>
        <taxon>eudicotyledons</taxon>
        <taxon>Gunneridae</taxon>
        <taxon>Pentapetalae</taxon>
        <taxon>rosids</taxon>
        <taxon>fabids</taxon>
        <taxon>Rosales</taxon>
        <taxon>Cannabaceae</taxon>
        <taxon>Cannabis</taxon>
    </lineage>
</organism>
<dbReference type="OrthoDB" id="5835829at2759"/>
<reference evidence="6 8" key="2">
    <citation type="journal article" date="2020" name="bioRxiv">
        <title>Sequence and annotation of 42 cannabis genomes reveals extensive copy number variation in cannabinoid synthesis and pathogen resistance genes.</title>
        <authorList>
            <person name="Mckernan K.J."/>
            <person name="Helbert Y."/>
            <person name="Kane L.T."/>
            <person name="Ebling H."/>
            <person name="Zhang L."/>
            <person name="Liu B."/>
            <person name="Eaton Z."/>
            <person name="Mclaughlin S."/>
            <person name="Kingan S."/>
            <person name="Baybayan P."/>
            <person name="Concepcion G."/>
            <person name="Jordan M."/>
            <person name="Riva A."/>
            <person name="Barbazuk W."/>
            <person name="Harkins T."/>
        </authorList>
    </citation>
    <scope>NUCLEOTIDE SEQUENCE [LARGE SCALE GENOMIC DNA]</scope>
    <source>
        <strain evidence="8">cv. Jamaican Lion 4</strain>
        <strain evidence="6">Mother</strain>
        <tissue evidence="6">Leaf</tissue>
    </source>
</reference>
<dbReference type="GO" id="GO:0035251">
    <property type="term" value="F:UDP-glucosyltransferase activity"/>
    <property type="evidence" value="ECO:0007669"/>
    <property type="project" value="TreeGrafter"/>
</dbReference>
<name>A0A7J6GYT7_CANSA</name>
<dbReference type="PANTHER" id="PTHR48047:SF19">
    <property type="entry name" value="GLYCOSYLTRANSFERASE"/>
    <property type="match status" value="1"/>
</dbReference>
<reference evidence="7 9" key="1">
    <citation type="submission" date="2018-11" db="EMBL/GenBank/DDBJ databases">
        <authorList>
            <person name="Grassa J C."/>
        </authorList>
    </citation>
    <scope>NUCLEOTIDE SEQUENCE [LARGE SCALE GENOMIC DNA]</scope>
</reference>
<protein>
    <recommendedName>
        <fullName evidence="5">Glycosyltransferase</fullName>
        <ecNumber evidence="5">2.4.1.-</ecNumber>
    </recommendedName>
</protein>
<evidence type="ECO:0000256" key="4">
    <source>
        <dbReference type="RuleBase" id="RU003718"/>
    </source>
</evidence>
<proteinExistence type="inferred from homology"/>
<dbReference type="Pfam" id="PF00201">
    <property type="entry name" value="UDPGT"/>
    <property type="match status" value="1"/>
</dbReference>
<dbReference type="SUPFAM" id="SSF53756">
    <property type="entry name" value="UDP-Glycosyltransferase/glycogen phosphorylase"/>
    <property type="match status" value="1"/>
</dbReference>
<evidence type="ECO:0000313" key="9">
    <source>
        <dbReference type="Proteomes" id="UP000596661"/>
    </source>
</evidence>
<keyword evidence="2 4" id="KW-0328">Glycosyltransferase</keyword>
<accession>A0A803PAP1</accession>
<dbReference type="PANTHER" id="PTHR48047">
    <property type="entry name" value="GLYCOSYLTRANSFERASE"/>
    <property type="match status" value="1"/>
</dbReference>
<dbReference type="Proteomes" id="UP000525078">
    <property type="component" value="Unassembled WGS sequence"/>
</dbReference>
<dbReference type="EMBL" id="JAATIP010000036">
    <property type="protein sequence ID" value="KAF4388122.1"/>
    <property type="molecule type" value="Genomic_DNA"/>
</dbReference>
<evidence type="ECO:0000256" key="3">
    <source>
        <dbReference type="ARBA" id="ARBA00022679"/>
    </source>
</evidence>
<dbReference type="EC" id="2.4.1.-" evidence="5"/>
<dbReference type="EnsemblPlants" id="evm.model.03.850">
    <property type="protein sequence ID" value="cds.evm.model.03.850"/>
    <property type="gene ID" value="evm.TU.03.850"/>
</dbReference>
<dbReference type="AlphaFoldDB" id="A0A7J6GYT7"/>
<evidence type="ECO:0000256" key="2">
    <source>
        <dbReference type="ARBA" id="ARBA00022676"/>
    </source>
</evidence>
<evidence type="ECO:0000313" key="8">
    <source>
        <dbReference type="Proteomes" id="UP000525078"/>
    </source>
</evidence>